<keyword evidence="2" id="KW-1185">Reference proteome</keyword>
<dbReference type="Proteomes" id="UP000799757">
    <property type="component" value="Unassembled WGS sequence"/>
</dbReference>
<dbReference type="EMBL" id="MU002319">
    <property type="protein sequence ID" value="KAF2787444.1"/>
    <property type="molecule type" value="Genomic_DNA"/>
</dbReference>
<proteinExistence type="predicted"/>
<organism evidence="1 2">
    <name type="scientific">Melanomma pulvis-pyrius CBS 109.77</name>
    <dbReference type="NCBI Taxonomy" id="1314802"/>
    <lineage>
        <taxon>Eukaryota</taxon>
        <taxon>Fungi</taxon>
        <taxon>Dikarya</taxon>
        <taxon>Ascomycota</taxon>
        <taxon>Pezizomycotina</taxon>
        <taxon>Dothideomycetes</taxon>
        <taxon>Pleosporomycetidae</taxon>
        <taxon>Pleosporales</taxon>
        <taxon>Melanommataceae</taxon>
        <taxon>Melanomma</taxon>
    </lineage>
</organism>
<dbReference type="AlphaFoldDB" id="A0A6A6WU36"/>
<sequence length="146" mass="16298">MRRHLGIMMPASHSQTLERLLYGTAHGSGPRVLALRLKSLTPGISLSLPISCSYVDNEPEFSTAGVSQTKWKMLCQFVQEAGELEVCMSRKREGEEGKEFEGCLVAGDFAVAGEGRVMMALRWVEDDEVWIAVRKGVEWVRKRIGQ</sequence>
<gene>
    <name evidence="1" type="ORF">K505DRAFT_257695</name>
</gene>
<name>A0A6A6WU36_9PLEO</name>
<protein>
    <submittedName>
        <fullName evidence="1">Uncharacterized protein</fullName>
    </submittedName>
</protein>
<dbReference type="OrthoDB" id="3660222at2759"/>
<reference evidence="1" key="1">
    <citation type="journal article" date="2020" name="Stud. Mycol.">
        <title>101 Dothideomycetes genomes: a test case for predicting lifestyles and emergence of pathogens.</title>
        <authorList>
            <person name="Haridas S."/>
            <person name="Albert R."/>
            <person name="Binder M."/>
            <person name="Bloem J."/>
            <person name="Labutti K."/>
            <person name="Salamov A."/>
            <person name="Andreopoulos B."/>
            <person name="Baker S."/>
            <person name="Barry K."/>
            <person name="Bills G."/>
            <person name="Bluhm B."/>
            <person name="Cannon C."/>
            <person name="Castanera R."/>
            <person name="Culley D."/>
            <person name="Daum C."/>
            <person name="Ezra D."/>
            <person name="Gonzalez J."/>
            <person name="Henrissat B."/>
            <person name="Kuo A."/>
            <person name="Liang C."/>
            <person name="Lipzen A."/>
            <person name="Lutzoni F."/>
            <person name="Magnuson J."/>
            <person name="Mondo S."/>
            <person name="Nolan M."/>
            <person name="Ohm R."/>
            <person name="Pangilinan J."/>
            <person name="Park H.-J."/>
            <person name="Ramirez L."/>
            <person name="Alfaro M."/>
            <person name="Sun H."/>
            <person name="Tritt A."/>
            <person name="Yoshinaga Y."/>
            <person name="Zwiers L.-H."/>
            <person name="Turgeon B."/>
            <person name="Goodwin S."/>
            <person name="Spatafora J."/>
            <person name="Crous P."/>
            <person name="Grigoriev I."/>
        </authorList>
    </citation>
    <scope>NUCLEOTIDE SEQUENCE</scope>
    <source>
        <strain evidence="1">CBS 109.77</strain>
    </source>
</reference>
<evidence type="ECO:0000313" key="2">
    <source>
        <dbReference type="Proteomes" id="UP000799757"/>
    </source>
</evidence>
<accession>A0A6A6WU36</accession>
<evidence type="ECO:0000313" key="1">
    <source>
        <dbReference type="EMBL" id="KAF2787444.1"/>
    </source>
</evidence>